<comment type="caution">
    <text evidence="2">The sequence shown here is derived from an EMBL/GenBank/DDBJ whole genome shotgun (WGS) entry which is preliminary data.</text>
</comment>
<dbReference type="Proteomes" id="UP000256304">
    <property type="component" value="Unassembled WGS sequence"/>
</dbReference>
<dbReference type="AlphaFoldDB" id="A0A3D9SB40"/>
<reference evidence="2 3" key="1">
    <citation type="submission" date="2018-08" db="EMBL/GenBank/DDBJ databases">
        <title>Genomic Encyclopedia of Type Strains, Phase III (KMG-III): the genomes of soil and plant-associated and newly described type strains.</title>
        <authorList>
            <person name="Whitman W."/>
        </authorList>
    </citation>
    <scope>NUCLEOTIDE SEQUENCE [LARGE SCALE GENOMIC DNA]</scope>
    <source>
        <strain evidence="2 3">CGMCC 1.10966</strain>
    </source>
</reference>
<dbReference type="EMBL" id="QTTN01000006">
    <property type="protein sequence ID" value="REE90504.1"/>
    <property type="molecule type" value="Genomic_DNA"/>
</dbReference>
<evidence type="ECO:0000256" key="1">
    <source>
        <dbReference type="SAM" id="SignalP"/>
    </source>
</evidence>
<feature type="chain" id="PRO_5039400174" description="YtkA-like protein" evidence="1">
    <location>
        <begin position="26"/>
        <end position="304"/>
    </location>
</feature>
<keyword evidence="1" id="KW-0732">Signal</keyword>
<organism evidence="2 3">
    <name type="scientific">Paenibacillus taihuensis</name>
    <dbReference type="NCBI Taxonomy" id="1156355"/>
    <lineage>
        <taxon>Bacteria</taxon>
        <taxon>Bacillati</taxon>
        <taxon>Bacillota</taxon>
        <taxon>Bacilli</taxon>
        <taxon>Bacillales</taxon>
        <taxon>Paenibacillaceae</taxon>
        <taxon>Paenibacillus</taxon>
    </lineage>
</organism>
<dbReference type="RefSeq" id="WP_116188256.1">
    <property type="nucleotide sequence ID" value="NZ_QTTN01000006.1"/>
</dbReference>
<sequence>MNKAKAALALTAALLLLISSTGCQRGASASVMPAQSTAAMEAMASDIHHDHDSEMSTEMEPEPAAKGWNKTDAARFTWPSGMPQAGKPTLLRIAITDTTGQPDQSLEVNHEKKLHLIIVSKRLSKFMHIHPVQTKMAGVFEAKVNFKTAGAYKLVADFKPAEGKQQTQSNWVVVARGAGDEPKTEPVLTADKELTRAAGGMEVSLSLGSEPKAGASSMLTFTFRDAMNDKPVTDLQPYLGAIGHVVIMDADAERYVHVHAMDERAKGPTAQFHATFPEPGLYKIWGQFKRHGQLLIVPFVIQVH</sequence>
<dbReference type="PROSITE" id="PS51257">
    <property type="entry name" value="PROKAR_LIPOPROTEIN"/>
    <property type="match status" value="1"/>
</dbReference>
<evidence type="ECO:0008006" key="4">
    <source>
        <dbReference type="Google" id="ProtNLM"/>
    </source>
</evidence>
<name>A0A3D9SB40_9BACL</name>
<evidence type="ECO:0000313" key="3">
    <source>
        <dbReference type="Proteomes" id="UP000256304"/>
    </source>
</evidence>
<protein>
    <recommendedName>
        <fullName evidence="4">YtkA-like protein</fullName>
    </recommendedName>
</protein>
<proteinExistence type="predicted"/>
<dbReference type="OrthoDB" id="128043at2"/>
<accession>A0A3D9SB40</accession>
<gene>
    <name evidence="2" type="ORF">A8990_1067</name>
</gene>
<evidence type="ECO:0000313" key="2">
    <source>
        <dbReference type="EMBL" id="REE90504.1"/>
    </source>
</evidence>
<keyword evidence="3" id="KW-1185">Reference proteome</keyword>
<feature type="signal peptide" evidence="1">
    <location>
        <begin position="1"/>
        <end position="25"/>
    </location>
</feature>